<protein>
    <submittedName>
        <fullName evidence="3">Uncharacterized protein</fullName>
    </submittedName>
</protein>
<feature type="coiled-coil region" evidence="1">
    <location>
        <begin position="84"/>
        <end position="111"/>
    </location>
</feature>
<dbReference type="Proteomes" id="UP000024635">
    <property type="component" value="Unassembled WGS sequence"/>
</dbReference>
<reference evidence="4" key="1">
    <citation type="journal article" date="2015" name="Nat. Genet.">
        <title>The genome and transcriptome of the zoonotic hookworm Ancylostoma ceylanicum identify infection-specific gene families.</title>
        <authorList>
            <person name="Schwarz E.M."/>
            <person name="Hu Y."/>
            <person name="Antoshechkin I."/>
            <person name="Miller M.M."/>
            <person name="Sternberg P.W."/>
            <person name="Aroian R.V."/>
        </authorList>
    </citation>
    <scope>NUCLEOTIDE SEQUENCE</scope>
    <source>
        <strain evidence="4">HY135</strain>
    </source>
</reference>
<evidence type="ECO:0000313" key="4">
    <source>
        <dbReference type="Proteomes" id="UP000024635"/>
    </source>
</evidence>
<gene>
    <name evidence="3" type="primary">Acey_s0298.g1743</name>
    <name evidence="3" type="ORF">Y032_0298g1743</name>
</gene>
<comment type="caution">
    <text evidence="3">The sequence shown here is derived from an EMBL/GenBank/DDBJ whole genome shotgun (WGS) entry which is preliminary data.</text>
</comment>
<name>A0A016S430_9BILA</name>
<feature type="non-terminal residue" evidence="3">
    <location>
        <position position="271"/>
    </location>
</feature>
<organism evidence="3 4">
    <name type="scientific">Ancylostoma ceylanicum</name>
    <dbReference type="NCBI Taxonomy" id="53326"/>
    <lineage>
        <taxon>Eukaryota</taxon>
        <taxon>Metazoa</taxon>
        <taxon>Ecdysozoa</taxon>
        <taxon>Nematoda</taxon>
        <taxon>Chromadorea</taxon>
        <taxon>Rhabditida</taxon>
        <taxon>Rhabditina</taxon>
        <taxon>Rhabditomorpha</taxon>
        <taxon>Strongyloidea</taxon>
        <taxon>Ancylostomatidae</taxon>
        <taxon>Ancylostomatinae</taxon>
        <taxon>Ancylostoma</taxon>
    </lineage>
</organism>
<evidence type="ECO:0000313" key="3">
    <source>
        <dbReference type="EMBL" id="EYB85413.1"/>
    </source>
</evidence>
<evidence type="ECO:0000256" key="2">
    <source>
        <dbReference type="SAM" id="MobiDB-lite"/>
    </source>
</evidence>
<proteinExistence type="predicted"/>
<keyword evidence="4" id="KW-1185">Reference proteome</keyword>
<sequence>MESRGEYADEDVEQQTGKKLEEIVLTEQFAAKVEQIVEKLEHIFVEDEKERGIFTTIVPTTILQQIAGEEKPEHIPTSSPNEIVGKLERIVEQLEQIVVEKEEQKDEVLLTTPTTTVETVEQKITAQQQKITAQLVEKKIEEVVVETREVKVVEKEGEATIIIEVELRKQEEVSGLEIDLLVNAYDSNATTALRSLKKKSVEETKEEIATTEQFVGRQEILVTKDEQKDKVTLAAPTTTVETVEQKVTAPVPEEKPAPESEKAPELVEKKV</sequence>
<dbReference type="EMBL" id="JARK01001634">
    <property type="protein sequence ID" value="EYB85413.1"/>
    <property type="molecule type" value="Genomic_DNA"/>
</dbReference>
<keyword evidence="1" id="KW-0175">Coiled coil</keyword>
<evidence type="ECO:0000256" key="1">
    <source>
        <dbReference type="SAM" id="Coils"/>
    </source>
</evidence>
<dbReference type="AlphaFoldDB" id="A0A016S430"/>
<accession>A0A016S430</accession>
<feature type="compositionally biased region" description="Basic and acidic residues" evidence="2">
    <location>
        <begin position="252"/>
        <end position="271"/>
    </location>
</feature>
<feature type="region of interest" description="Disordered" evidence="2">
    <location>
        <begin position="243"/>
        <end position="271"/>
    </location>
</feature>